<evidence type="ECO:0000313" key="1">
    <source>
        <dbReference type="EMBL" id="TNN43234.1"/>
    </source>
</evidence>
<sequence>MRKMNRMVSQILPTMVEWMCTSSKITPRKFQSPMFHIGGAAAEEYKTLRVWGRRPAGSTGPRLIAGDRSIRPRCLVPFPSQRYELLVIGGDARCH</sequence>
<keyword evidence="2" id="KW-1185">Reference proteome</keyword>
<organism evidence="1 2">
    <name type="scientific">Liparis tanakae</name>
    <name type="common">Tanaka's snailfish</name>
    <dbReference type="NCBI Taxonomy" id="230148"/>
    <lineage>
        <taxon>Eukaryota</taxon>
        <taxon>Metazoa</taxon>
        <taxon>Chordata</taxon>
        <taxon>Craniata</taxon>
        <taxon>Vertebrata</taxon>
        <taxon>Euteleostomi</taxon>
        <taxon>Actinopterygii</taxon>
        <taxon>Neopterygii</taxon>
        <taxon>Teleostei</taxon>
        <taxon>Neoteleostei</taxon>
        <taxon>Acanthomorphata</taxon>
        <taxon>Eupercaria</taxon>
        <taxon>Perciformes</taxon>
        <taxon>Cottioidei</taxon>
        <taxon>Cottales</taxon>
        <taxon>Liparidae</taxon>
        <taxon>Liparis</taxon>
    </lineage>
</organism>
<dbReference type="AlphaFoldDB" id="A0A4Z2FRA2"/>
<dbReference type="EMBL" id="SRLO01000980">
    <property type="protein sequence ID" value="TNN43234.1"/>
    <property type="molecule type" value="Genomic_DNA"/>
</dbReference>
<protein>
    <submittedName>
        <fullName evidence="1">Uncharacterized protein</fullName>
    </submittedName>
</protein>
<accession>A0A4Z2FRA2</accession>
<proteinExistence type="predicted"/>
<reference evidence="1 2" key="1">
    <citation type="submission" date="2019-03" db="EMBL/GenBank/DDBJ databases">
        <title>First draft genome of Liparis tanakae, snailfish: a comprehensive survey of snailfish specific genes.</title>
        <authorList>
            <person name="Kim W."/>
            <person name="Song I."/>
            <person name="Jeong J.-H."/>
            <person name="Kim D."/>
            <person name="Kim S."/>
            <person name="Ryu S."/>
            <person name="Song J.Y."/>
            <person name="Lee S.K."/>
        </authorList>
    </citation>
    <scope>NUCLEOTIDE SEQUENCE [LARGE SCALE GENOMIC DNA]</scope>
    <source>
        <tissue evidence="1">Muscle</tissue>
    </source>
</reference>
<evidence type="ECO:0000313" key="2">
    <source>
        <dbReference type="Proteomes" id="UP000314294"/>
    </source>
</evidence>
<gene>
    <name evidence="1" type="ORF">EYF80_046560</name>
</gene>
<dbReference type="Proteomes" id="UP000314294">
    <property type="component" value="Unassembled WGS sequence"/>
</dbReference>
<name>A0A4Z2FRA2_9TELE</name>
<comment type="caution">
    <text evidence="1">The sequence shown here is derived from an EMBL/GenBank/DDBJ whole genome shotgun (WGS) entry which is preliminary data.</text>
</comment>